<dbReference type="GO" id="GO:0005886">
    <property type="term" value="C:plasma membrane"/>
    <property type="evidence" value="ECO:0007669"/>
    <property type="project" value="UniProtKB-SubCell"/>
</dbReference>
<dbReference type="EMBL" id="LT629791">
    <property type="protein sequence ID" value="SDU79080.1"/>
    <property type="molecule type" value="Genomic_DNA"/>
</dbReference>
<dbReference type="Pfam" id="PF00528">
    <property type="entry name" value="BPD_transp_1"/>
    <property type="match status" value="1"/>
</dbReference>
<evidence type="ECO:0000313" key="9">
    <source>
        <dbReference type="EMBL" id="SDU79080.1"/>
    </source>
</evidence>
<evidence type="ECO:0000256" key="3">
    <source>
        <dbReference type="ARBA" id="ARBA00022475"/>
    </source>
</evidence>
<keyword evidence="6 7" id="KW-0472">Membrane</keyword>
<evidence type="ECO:0000256" key="4">
    <source>
        <dbReference type="ARBA" id="ARBA00022692"/>
    </source>
</evidence>
<name>A0A1H2LDG4_9ACTN</name>
<feature type="transmembrane region" description="Helical" evidence="7">
    <location>
        <begin position="21"/>
        <end position="46"/>
    </location>
</feature>
<evidence type="ECO:0000256" key="6">
    <source>
        <dbReference type="ARBA" id="ARBA00023136"/>
    </source>
</evidence>
<organism evidence="9 10">
    <name type="scientific">Jiangella alkaliphila</name>
    <dbReference type="NCBI Taxonomy" id="419479"/>
    <lineage>
        <taxon>Bacteria</taxon>
        <taxon>Bacillati</taxon>
        <taxon>Actinomycetota</taxon>
        <taxon>Actinomycetes</taxon>
        <taxon>Jiangellales</taxon>
        <taxon>Jiangellaceae</taxon>
        <taxon>Jiangella</taxon>
    </lineage>
</organism>
<reference evidence="10" key="1">
    <citation type="submission" date="2016-10" db="EMBL/GenBank/DDBJ databases">
        <authorList>
            <person name="Varghese N."/>
            <person name="Submissions S."/>
        </authorList>
    </citation>
    <scope>NUCLEOTIDE SEQUENCE [LARGE SCALE GENOMIC DNA]</scope>
    <source>
        <strain evidence="10">DSM 45079</strain>
    </source>
</reference>
<evidence type="ECO:0000256" key="5">
    <source>
        <dbReference type="ARBA" id="ARBA00022989"/>
    </source>
</evidence>
<dbReference type="OrthoDB" id="5458199at2"/>
<keyword evidence="10" id="KW-1185">Reference proteome</keyword>
<feature type="transmembrane region" description="Helical" evidence="7">
    <location>
        <begin position="52"/>
        <end position="69"/>
    </location>
</feature>
<evidence type="ECO:0000256" key="7">
    <source>
        <dbReference type="RuleBase" id="RU363032"/>
    </source>
</evidence>
<gene>
    <name evidence="9" type="ORF">SAMN04488563_5924</name>
</gene>
<feature type="transmembrane region" description="Helical" evidence="7">
    <location>
        <begin position="178"/>
        <end position="204"/>
    </location>
</feature>
<accession>A0A1H2LDG4</accession>
<keyword evidence="2 7" id="KW-0813">Transport</keyword>
<dbReference type="SUPFAM" id="SSF161098">
    <property type="entry name" value="MetI-like"/>
    <property type="match status" value="1"/>
</dbReference>
<feature type="transmembrane region" description="Helical" evidence="7">
    <location>
        <begin position="105"/>
        <end position="126"/>
    </location>
</feature>
<keyword evidence="5 7" id="KW-1133">Transmembrane helix</keyword>
<feature type="transmembrane region" description="Helical" evidence="7">
    <location>
        <begin position="76"/>
        <end position="99"/>
    </location>
</feature>
<keyword evidence="4 7" id="KW-0812">Transmembrane</keyword>
<dbReference type="GO" id="GO:0055085">
    <property type="term" value="P:transmembrane transport"/>
    <property type="evidence" value="ECO:0007669"/>
    <property type="project" value="InterPro"/>
</dbReference>
<comment type="similarity">
    <text evidence="7">Belongs to the binding-protein-dependent transport system permease family.</text>
</comment>
<dbReference type="RefSeq" id="WP_052763030.1">
    <property type="nucleotide sequence ID" value="NZ_LBMC01000054.1"/>
</dbReference>
<dbReference type="Proteomes" id="UP000182977">
    <property type="component" value="Chromosome I"/>
</dbReference>
<sequence>MSALVIGGARRRGGELRPAGLARRLLAVAALLAAWAAASALVAGIATPWDTIAALAELATGTVLWGALAQTLWSTLLGLAIASAIAIPLGLLIGVSRFAFASSRILLDFLSAIPAVCFLPLGLLLFGPTLPMKLLLIGYGACWPLLNRTTDAVRDVDPLQRDVLDGFDVPRRVRWWRVYLPGSLPGILVGVRVALTIALLLSIASEYVGGAAGLGGELISAQQAGRVDDVMALAIATALLGVALNLAMRYAERALIGWHPSVRGRPA</sequence>
<dbReference type="STRING" id="419479.SAMN04488563_5924"/>
<comment type="subcellular location">
    <subcellularLocation>
        <location evidence="1 7">Cell membrane</location>
        <topology evidence="1 7">Multi-pass membrane protein</topology>
    </subcellularLocation>
</comment>
<feature type="domain" description="ABC transmembrane type-1" evidence="8">
    <location>
        <begin position="68"/>
        <end position="248"/>
    </location>
</feature>
<dbReference type="PANTHER" id="PTHR30151:SF38">
    <property type="entry name" value="ALIPHATIC SULFONATES TRANSPORT PERMEASE PROTEIN SSUC-RELATED"/>
    <property type="match status" value="1"/>
</dbReference>
<dbReference type="AlphaFoldDB" id="A0A1H2LDG4"/>
<dbReference type="PROSITE" id="PS50928">
    <property type="entry name" value="ABC_TM1"/>
    <property type="match status" value="1"/>
</dbReference>
<proteinExistence type="inferred from homology"/>
<dbReference type="InterPro" id="IPR000515">
    <property type="entry name" value="MetI-like"/>
</dbReference>
<protein>
    <submittedName>
        <fullName evidence="9">ABC-type nitrate/sulfonate/bicarbonate transport system, permease component</fullName>
    </submittedName>
</protein>
<dbReference type="InterPro" id="IPR035906">
    <property type="entry name" value="MetI-like_sf"/>
</dbReference>
<dbReference type="PANTHER" id="PTHR30151">
    <property type="entry name" value="ALKANE SULFONATE ABC TRANSPORTER-RELATED, MEMBRANE SUBUNIT"/>
    <property type="match status" value="1"/>
</dbReference>
<keyword evidence="3" id="KW-1003">Cell membrane</keyword>
<dbReference type="CDD" id="cd06261">
    <property type="entry name" value="TM_PBP2"/>
    <property type="match status" value="1"/>
</dbReference>
<evidence type="ECO:0000256" key="1">
    <source>
        <dbReference type="ARBA" id="ARBA00004651"/>
    </source>
</evidence>
<dbReference type="Gene3D" id="1.10.3720.10">
    <property type="entry name" value="MetI-like"/>
    <property type="match status" value="1"/>
</dbReference>
<evidence type="ECO:0000256" key="2">
    <source>
        <dbReference type="ARBA" id="ARBA00022448"/>
    </source>
</evidence>
<evidence type="ECO:0000259" key="8">
    <source>
        <dbReference type="PROSITE" id="PS50928"/>
    </source>
</evidence>
<evidence type="ECO:0000313" key="10">
    <source>
        <dbReference type="Proteomes" id="UP000182977"/>
    </source>
</evidence>
<feature type="transmembrane region" description="Helical" evidence="7">
    <location>
        <begin position="230"/>
        <end position="248"/>
    </location>
</feature>